<dbReference type="PROSITE" id="PS50977">
    <property type="entry name" value="HTH_TETR_2"/>
    <property type="match status" value="1"/>
</dbReference>
<evidence type="ECO:0000256" key="2">
    <source>
        <dbReference type="ARBA" id="ARBA00023125"/>
    </source>
</evidence>
<dbReference type="Proteomes" id="UP000595446">
    <property type="component" value="Chromosome"/>
</dbReference>
<dbReference type="AlphaFoldDB" id="A0A2G8B7G8"/>
<keyword evidence="2" id="KW-0238">DNA-binding</keyword>
<name>A0A2G8B7G8_9MYCO</name>
<dbReference type="Gene3D" id="1.10.10.60">
    <property type="entry name" value="Homeodomain-like"/>
    <property type="match status" value="1"/>
</dbReference>
<dbReference type="InterPro" id="IPR009057">
    <property type="entry name" value="Homeodomain-like_sf"/>
</dbReference>
<evidence type="ECO:0000256" key="1">
    <source>
        <dbReference type="ARBA" id="ARBA00023015"/>
    </source>
</evidence>
<proteinExistence type="predicted"/>
<dbReference type="SUPFAM" id="SSF46689">
    <property type="entry name" value="Homeodomain-like"/>
    <property type="match status" value="1"/>
</dbReference>
<evidence type="ECO:0000256" key="3">
    <source>
        <dbReference type="ARBA" id="ARBA00023163"/>
    </source>
</evidence>
<dbReference type="OrthoDB" id="3211155at2"/>
<accession>A0A2G8B7G8</accession>
<dbReference type="Pfam" id="PF00440">
    <property type="entry name" value="TetR_N"/>
    <property type="match status" value="1"/>
</dbReference>
<dbReference type="Gene3D" id="1.10.357.10">
    <property type="entry name" value="Tetracycline Repressor, domain 2"/>
    <property type="match status" value="1"/>
</dbReference>
<keyword evidence="5" id="KW-1185">Reference proteome</keyword>
<dbReference type="STRING" id="110505.ACT16_03515"/>
<keyword evidence="3" id="KW-0804">Transcription</keyword>
<dbReference type="PRINTS" id="PR00455">
    <property type="entry name" value="HTHTETR"/>
</dbReference>
<sequence>MTDDIAAESPPVKPSSLRDRQRAQIRADIRLAAYRLFAVHGFDNVTTEQIAAAAGVSPSTFFRHITSKEELLLDQVRRGWEAIALLLEQRPSEESPDVALARAIEARTGAFHDSETEQWRAAILAAPNLLEKVSMAPEDKSRLVKLTAARMRTDPEHDIRPALLVHLAFAAADFAFQRWVRTGTEDRQPLQVLVSEALEAVLHPRWQPRRSRTARPQTRARR</sequence>
<keyword evidence="1" id="KW-0805">Transcription regulation</keyword>
<organism evidence="4 5">
    <name type="scientific">Mycobacterium heckeshornense</name>
    <dbReference type="NCBI Taxonomy" id="110505"/>
    <lineage>
        <taxon>Bacteria</taxon>
        <taxon>Bacillati</taxon>
        <taxon>Actinomycetota</taxon>
        <taxon>Actinomycetes</taxon>
        <taxon>Mycobacteriales</taxon>
        <taxon>Mycobacteriaceae</taxon>
        <taxon>Mycobacterium</taxon>
    </lineage>
</organism>
<dbReference type="InterPro" id="IPR001647">
    <property type="entry name" value="HTH_TetR"/>
</dbReference>
<dbReference type="PANTHER" id="PTHR30055">
    <property type="entry name" value="HTH-TYPE TRANSCRIPTIONAL REGULATOR RUTR"/>
    <property type="match status" value="1"/>
</dbReference>
<dbReference type="PANTHER" id="PTHR30055:SF238">
    <property type="entry name" value="MYCOFACTOCIN BIOSYNTHESIS TRANSCRIPTIONAL REGULATOR MFTR-RELATED"/>
    <property type="match status" value="1"/>
</dbReference>
<gene>
    <name evidence="4" type="ORF">MHEC_09280</name>
</gene>
<dbReference type="EMBL" id="AP024237">
    <property type="protein sequence ID" value="BCO34495.1"/>
    <property type="molecule type" value="Genomic_DNA"/>
</dbReference>
<dbReference type="GO" id="GO:0000976">
    <property type="term" value="F:transcription cis-regulatory region binding"/>
    <property type="evidence" value="ECO:0007669"/>
    <property type="project" value="TreeGrafter"/>
</dbReference>
<reference evidence="4 5" key="1">
    <citation type="submission" date="2020-12" db="EMBL/GenBank/DDBJ databases">
        <title>Complete genome sequence of Mycobacterium heckeshornense JCM 15655T, closely related to a pathogenic non-tuberculous mycobacterial species Mycobacterium xenopi.</title>
        <authorList>
            <person name="Yoshida M."/>
            <person name="Fukano H."/>
            <person name="Asakura T."/>
            <person name="Suzuki M."/>
            <person name="Hoshino Y."/>
        </authorList>
    </citation>
    <scope>NUCLEOTIDE SEQUENCE [LARGE SCALE GENOMIC DNA]</scope>
    <source>
        <strain evidence="4 5">JCM 15655</strain>
    </source>
</reference>
<evidence type="ECO:0000313" key="5">
    <source>
        <dbReference type="Proteomes" id="UP000595446"/>
    </source>
</evidence>
<protein>
    <submittedName>
        <fullName evidence="4">Uncharacterized protein</fullName>
    </submittedName>
</protein>
<dbReference type="RefSeq" id="WP_048890054.1">
    <property type="nucleotide sequence ID" value="NZ_AP024237.1"/>
</dbReference>
<dbReference type="InterPro" id="IPR050109">
    <property type="entry name" value="HTH-type_TetR-like_transc_reg"/>
</dbReference>
<dbReference type="GO" id="GO:0003700">
    <property type="term" value="F:DNA-binding transcription factor activity"/>
    <property type="evidence" value="ECO:0007669"/>
    <property type="project" value="TreeGrafter"/>
</dbReference>
<evidence type="ECO:0000313" key="4">
    <source>
        <dbReference type="EMBL" id="BCO34495.1"/>
    </source>
</evidence>